<evidence type="ECO:0000256" key="4">
    <source>
        <dbReference type="ARBA" id="ARBA00022898"/>
    </source>
</evidence>
<keyword evidence="4" id="KW-0663">Pyridoxal phosphate</keyword>
<dbReference type="PANTHER" id="PTHR43807:SF20">
    <property type="entry name" value="FI04487P"/>
    <property type="match status" value="1"/>
</dbReference>
<keyword evidence="3" id="KW-0808">Transferase</keyword>
<comment type="caution">
    <text evidence="6">The sequence shown here is derived from an EMBL/GenBank/DDBJ whole genome shotgun (WGS) entry which is preliminary data.</text>
</comment>
<dbReference type="InterPro" id="IPR015421">
    <property type="entry name" value="PyrdxlP-dep_Trfase_major"/>
</dbReference>
<feature type="domain" description="Aminotransferase class I/classII large" evidence="5">
    <location>
        <begin position="13"/>
        <end position="70"/>
    </location>
</feature>
<evidence type="ECO:0000313" key="6">
    <source>
        <dbReference type="EMBL" id="KAL0314299.1"/>
    </source>
</evidence>
<organism evidence="6">
    <name type="scientific">Sesamum angustifolium</name>
    <dbReference type="NCBI Taxonomy" id="2727405"/>
    <lineage>
        <taxon>Eukaryota</taxon>
        <taxon>Viridiplantae</taxon>
        <taxon>Streptophyta</taxon>
        <taxon>Embryophyta</taxon>
        <taxon>Tracheophyta</taxon>
        <taxon>Spermatophyta</taxon>
        <taxon>Magnoliopsida</taxon>
        <taxon>eudicotyledons</taxon>
        <taxon>Gunneridae</taxon>
        <taxon>Pentapetalae</taxon>
        <taxon>asterids</taxon>
        <taxon>lamiids</taxon>
        <taxon>Lamiales</taxon>
        <taxon>Pedaliaceae</taxon>
        <taxon>Sesamum</taxon>
    </lineage>
</organism>
<dbReference type="InterPro" id="IPR015424">
    <property type="entry name" value="PyrdxlP-dep_Trfase"/>
</dbReference>
<dbReference type="GO" id="GO:0016212">
    <property type="term" value="F:kynurenine-oxoglutarate transaminase activity"/>
    <property type="evidence" value="ECO:0007669"/>
    <property type="project" value="TreeGrafter"/>
</dbReference>
<dbReference type="CDD" id="cd00609">
    <property type="entry name" value="AAT_like"/>
    <property type="match status" value="1"/>
</dbReference>
<evidence type="ECO:0000256" key="2">
    <source>
        <dbReference type="ARBA" id="ARBA00022576"/>
    </source>
</evidence>
<dbReference type="InterPro" id="IPR051326">
    <property type="entry name" value="Kynurenine-oxoglutarate_AT"/>
</dbReference>
<dbReference type="GO" id="GO:0005737">
    <property type="term" value="C:cytoplasm"/>
    <property type="evidence" value="ECO:0007669"/>
    <property type="project" value="TreeGrafter"/>
</dbReference>
<reference evidence="6" key="2">
    <citation type="journal article" date="2024" name="Plant">
        <title>Genomic evolution and insights into agronomic trait innovations of Sesamum species.</title>
        <authorList>
            <person name="Miao H."/>
            <person name="Wang L."/>
            <person name="Qu L."/>
            <person name="Liu H."/>
            <person name="Sun Y."/>
            <person name="Le M."/>
            <person name="Wang Q."/>
            <person name="Wei S."/>
            <person name="Zheng Y."/>
            <person name="Lin W."/>
            <person name="Duan Y."/>
            <person name="Cao H."/>
            <person name="Xiong S."/>
            <person name="Wang X."/>
            <person name="Wei L."/>
            <person name="Li C."/>
            <person name="Ma Q."/>
            <person name="Ju M."/>
            <person name="Zhao R."/>
            <person name="Li G."/>
            <person name="Mu C."/>
            <person name="Tian Q."/>
            <person name="Mei H."/>
            <person name="Zhang T."/>
            <person name="Gao T."/>
            <person name="Zhang H."/>
        </authorList>
    </citation>
    <scope>NUCLEOTIDE SEQUENCE</scope>
    <source>
        <strain evidence="6">G01</strain>
    </source>
</reference>
<keyword evidence="2 6" id="KW-0032">Aminotransferase</keyword>
<dbReference type="GO" id="GO:0030170">
    <property type="term" value="F:pyridoxal phosphate binding"/>
    <property type="evidence" value="ECO:0007669"/>
    <property type="project" value="InterPro"/>
</dbReference>
<dbReference type="Gene3D" id="3.90.1150.10">
    <property type="entry name" value="Aspartate Aminotransferase, domain 1"/>
    <property type="match status" value="1"/>
</dbReference>
<dbReference type="SUPFAM" id="SSF53383">
    <property type="entry name" value="PLP-dependent transferases"/>
    <property type="match status" value="1"/>
</dbReference>
<dbReference type="EMBL" id="JACGWK010000015">
    <property type="protein sequence ID" value="KAL0314299.1"/>
    <property type="molecule type" value="Genomic_DNA"/>
</dbReference>
<evidence type="ECO:0000256" key="3">
    <source>
        <dbReference type="ARBA" id="ARBA00022679"/>
    </source>
</evidence>
<dbReference type="Gene3D" id="3.40.640.10">
    <property type="entry name" value="Type I PLP-dependent aspartate aminotransferase-like (Major domain)"/>
    <property type="match status" value="1"/>
</dbReference>
<protein>
    <submittedName>
        <fullName evidence="6">Methionine aminotransferase</fullName>
    </submittedName>
</protein>
<dbReference type="InterPro" id="IPR004839">
    <property type="entry name" value="Aminotransferase_I/II_large"/>
</dbReference>
<dbReference type="Pfam" id="PF00155">
    <property type="entry name" value="Aminotran_1_2"/>
    <property type="match status" value="1"/>
</dbReference>
<evidence type="ECO:0000259" key="5">
    <source>
        <dbReference type="Pfam" id="PF00155"/>
    </source>
</evidence>
<gene>
    <name evidence="6" type="ORF">Sangu_2274300</name>
</gene>
<accession>A0AAW2L5P5</accession>
<dbReference type="AlphaFoldDB" id="A0AAW2L5P5"/>
<comment type="cofactor">
    <cofactor evidence="1">
        <name>pyridoxal 5'-phosphate</name>
        <dbReference type="ChEBI" id="CHEBI:597326"/>
    </cofactor>
</comment>
<reference evidence="6" key="1">
    <citation type="submission" date="2020-06" db="EMBL/GenBank/DDBJ databases">
        <authorList>
            <person name="Li T."/>
            <person name="Hu X."/>
            <person name="Zhang T."/>
            <person name="Song X."/>
            <person name="Zhang H."/>
            <person name="Dai N."/>
            <person name="Sheng W."/>
            <person name="Hou X."/>
            <person name="Wei L."/>
        </authorList>
    </citation>
    <scope>NUCLEOTIDE SEQUENCE</scope>
    <source>
        <strain evidence="6">G01</strain>
        <tissue evidence="6">Leaf</tissue>
    </source>
</reference>
<proteinExistence type="predicted"/>
<dbReference type="PANTHER" id="PTHR43807">
    <property type="entry name" value="FI04487P"/>
    <property type="match status" value="1"/>
</dbReference>
<dbReference type="InterPro" id="IPR015422">
    <property type="entry name" value="PyrdxlP-dep_Trfase_small"/>
</dbReference>
<name>A0AAW2L5P5_9LAMI</name>
<evidence type="ECO:0000256" key="1">
    <source>
        <dbReference type="ARBA" id="ARBA00001933"/>
    </source>
</evidence>
<sequence length="150" mass="16818">MDHISIASLPGMYERTVTLNSLGKTFSLTGWKIGWAIAPPHLTWGIRQAHSFLTFATSTPMQYAAATALRVYPSSGTYFVVVDHTPLGLENDVAFCEYLIKEVGVVAIPTSVFYLNPEEGKNLVRFTFCKDEETLRTAVERMKKKLLKKQ</sequence>